<dbReference type="SUPFAM" id="SSF52980">
    <property type="entry name" value="Restriction endonuclease-like"/>
    <property type="match status" value="1"/>
</dbReference>
<sequence length="198" mass="22625">MLTEPLYSSQVFTAPFIVAANVGLFYALNRPPLVPDAFLSLNVQLARDWWQKQNRSYFFWEFGKPPEVVIEIVSNTEGNERGSKFSTYAAMRVPFYAIYDPLQQLKGPVLEIFELSGLDYVSRTSTWLDSVGIGLTLWQGEFEGREDTWLRWCDREGQVVPSGAERAAQEQVRAEQERARADALAERLRQLGIDPNEL</sequence>
<dbReference type="Gene3D" id="3.90.1570.10">
    <property type="entry name" value="tt1808, chain A"/>
    <property type="match status" value="1"/>
</dbReference>
<accession>U5QN20</accession>
<dbReference type="Pfam" id="PF05685">
    <property type="entry name" value="Uma2"/>
    <property type="match status" value="1"/>
</dbReference>
<dbReference type="InterPro" id="IPR012296">
    <property type="entry name" value="Nuclease_put_TT1808"/>
</dbReference>
<reference evidence="3 4" key="1">
    <citation type="journal article" date="2013" name="PLoS ONE">
        <title>Cultivation and Complete Genome Sequencing of Gloeobacter kilaueensis sp. nov., from a Lava Cave in Kilauea Caldera, Hawai'i.</title>
        <authorList>
            <person name="Saw J.H."/>
            <person name="Schatz M."/>
            <person name="Brown M.V."/>
            <person name="Kunkel D.D."/>
            <person name="Foster J.S."/>
            <person name="Shick H."/>
            <person name="Christensen S."/>
            <person name="Hou S."/>
            <person name="Wan X."/>
            <person name="Donachie S.P."/>
        </authorList>
    </citation>
    <scope>NUCLEOTIDE SEQUENCE [LARGE SCALE GENOMIC DNA]</scope>
    <source>
        <strain evidence="4">JS</strain>
    </source>
</reference>
<feature type="coiled-coil region" evidence="1">
    <location>
        <begin position="164"/>
        <end position="194"/>
    </location>
</feature>
<dbReference type="EMBL" id="CP003587">
    <property type="protein sequence ID" value="AGY58999.1"/>
    <property type="molecule type" value="Genomic_DNA"/>
</dbReference>
<evidence type="ECO:0000256" key="1">
    <source>
        <dbReference type="SAM" id="Coils"/>
    </source>
</evidence>
<dbReference type="InterPro" id="IPR008538">
    <property type="entry name" value="Uma2"/>
</dbReference>
<proteinExistence type="predicted"/>
<feature type="domain" description="Putative restriction endonuclease" evidence="2">
    <location>
        <begin position="21"/>
        <end position="116"/>
    </location>
</feature>
<protein>
    <recommendedName>
        <fullName evidence="2">Putative restriction endonuclease domain-containing protein</fullName>
    </recommendedName>
</protein>
<evidence type="ECO:0000313" key="3">
    <source>
        <dbReference type="EMBL" id="AGY58999.1"/>
    </source>
</evidence>
<dbReference type="KEGG" id="glj:GKIL_2753"/>
<dbReference type="AlphaFoldDB" id="U5QN20"/>
<keyword evidence="1" id="KW-0175">Coiled coil</keyword>
<evidence type="ECO:0000313" key="4">
    <source>
        <dbReference type="Proteomes" id="UP000017396"/>
    </source>
</evidence>
<dbReference type="PANTHER" id="PTHR33352:SF3">
    <property type="entry name" value="SLR1612 PROTEIN"/>
    <property type="match status" value="1"/>
</dbReference>
<evidence type="ECO:0000259" key="2">
    <source>
        <dbReference type="Pfam" id="PF05685"/>
    </source>
</evidence>
<gene>
    <name evidence="3" type="ORF">GKIL_2753</name>
</gene>
<dbReference type="Proteomes" id="UP000017396">
    <property type="component" value="Chromosome"/>
</dbReference>
<dbReference type="CDD" id="cd06260">
    <property type="entry name" value="DUF820-like"/>
    <property type="match status" value="1"/>
</dbReference>
<dbReference type="HOGENOM" id="CLU_075279_2_0_3"/>
<dbReference type="PANTHER" id="PTHR33352">
    <property type="entry name" value="SLR1095 PROTEIN"/>
    <property type="match status" value="1"/>
</dbReference>
<organism evidence="3 4">
    <name type="scientific">Gloeobacter kilaueensis (strain ATCC BAA-2537 / CCAP 1431/1 / ULC 316 / JS1)</name>
    <dbReference type="NCBI Taxonomy" id="1183438"/>
    <lineage>
        <taxon>Bacteria</taxon>
        <taxon>Bacillati</taxon>
        <taxon>Cyanobacteriota</taxon>
        <taxon>Cyanophyceae</taxon>
        <taxon>Gloeobacterales</taxon>
        <taxon>Gloeobacteraceae</taxon>
        <taxon>Gloeobacter</taxon>
    </lineage>
</organism>
<dbReference type="STRING" id="1183438.GKIL_2753"/>
<dbReference type="PATRIC" id="fig|1183438.3.peg.2711"/>
<keyword evidence="4" id="KW-1185">Reference proteome</keyword>
<dbReference type="InterPro" id="IPR011335">
    <property type="entry name" value="Restrct_endonuc-II-like"/>
</dbReference>
<name>U5QN20_GLOK1</name>
<dbReference type="eggNOG" id="COG4636">
    <property type="taxonomic scope" value="Bacteria"/>
</dbReference>